<protein>
    <submittedName>
        <fullName evidence="1">Uncharacterized protein</fullName>
    </submittedName>
</protein>
<comment type="caution">
    <text evidence="1">The sequence shown here is derived from an EMBL/GenBank/DDBJ whole genome shotgun (WGS) entry which is preliminary data.</text>
</comment>
<dbReference type="AlphaFoldDB" id="M5S0F1"/>
<dbReference type="PATRIC" id="fig|1263868.3.peg.4736"/>
<accession>M5S0F1</accession>
<dbReference type="Proteomes" id="UP000011996">
    <property type="component" value="Unassembled WGS sequence"/>
</dbReference>
<sequence length="51" mass="5719">MTPSAASSAGQLEDLIDLIARLAAQRRLREAKQSLTKEFTHEQPENELEKP</sequence>
<evidence type="ECO:0000313" key="1">
    <source>
        <dbReference type="EMBL" id="EMI25083.1"/>
    </source>
</evidence>
<gene>
    <name evidence="1" type="ORF">RESH_04366</name>
</gene>
<name>M5S0F1_9BACT</name>
<proteinExistence type="predicted"/>
<organism evidence="1 2">
    <name type="scientific">Rhodopirellula europaea SH398</name>
    <dbReference type="NCBI Taxonomy" id="1263868"/>
    <lineage>
        <taxon>Bacteria</taxon>
        <taxon>Pseudomonadati</taxon>
        <taxon>Planctomycetota</taxon>
        <taxon>Planctomycetia</taxon>
        <taxon>Pirellulales</taxon>
        <taxon>Pirellulaceae</taxon>
        <taxon>Rhodopirellula</taxon>
    </lineage>
</organism>
<evidence type="ECO:0000313" key="2">
    <source>
        <dbReference type="Proteomes" id="UP000011996"/>
    </source>
</evidence>
<dbReference type="EMBL" id="ANOF01000141">
    <property type="protein sequence ID" value="EMI25083.1"/>
    <property type="molecule type" value="Genomic_DNA"/>
</dbReference>
<reference evidence="1 2" key="1">
    <citation type="journal article" date="2013" name="Mar. Genomics">
        <title>Expression of sulfatases in Rhodopirellula baltica and the diversity of sulfatases in the genus Rhodopirellula.</title>
        <authorList>
            <person name="Wegner C.E."/>
            <person name="Richter-Heitmann T."/>
            <person name="Klindworth A."/>
            <person name="Klockow C."/>
            <person name="Richter M."/>
            <person name="Achstetter T."/>
            <person name="Glockner F.O."/>
            <person name="Harder J."/>
        </authorList>
    </citation>
    <scope>NUCLEOTIDE SEQUENCE [LARGE SCALE GENOMIC DNA]</scope>
    <source>
        <strain evidence="1 2">SH398</strain>
    </source>
</reference>
<dbReference type="STRING" id="1263868.RESH_04366"/>